<feature type="region of interest" description="Disordered" evidence="1">
    <location>
        <begin position="1"/>
        <end position="56"/>
    </location>
</feature>
<feature type="region of interest" description="Disordered" evidence="1">
    <location>
        <begin position="78"/>
        <end position="98"/>
    </location>
</feature>
<dbReference type="Proteomes" id="UP000027730">
    <property type="component" value="Unassembled WGS sequence"/>
</dbReference>
<organism evidence="2 3">
    <name type="scientific">Aureobasidium namibiae CBS 147.97</name>
    <dbReference type="NCBI Taxonomy" id="1043004"/>
    <lineage>
        <taxon>Eukaryota</taxon>
        <taxon>Fungi</taxon>
        <taxon>Dikarya</taxon>
        <taxon>Ascomycota</taxon>
        <taxon>Pezizomycotina</taxon>
        <taxon>Dothideomycetes</taxon>
        <taxon>Dothideomycetidae</taxon>
        <taxon>Dothideales</taxon>
        <taxon>Saccotheciaceae</taxon>
        <taxon>Aureobasidium</taxon>
    </lineage>
</organism>
<reference evidence="2 3" key="1">
    <citation type="journal article" date="2014" name="BMC Genomics">
        <title>Genome sequencing of four Aureobasidium pullulans varieties: biotechnological potential, stress tolerance, and description of new species.</title>
        <authorList>
            <person name="Gostin Ar C."/>
            <person name="Ohm R.A."/>
            <person name="Kogej T."/>
            <person name="Sonjak S."/>
            <person name="Turk M."/>
            <person name="Zajc J."/>
            <person name="Zalar P."/>
            <person name="Grube M."/>
            <person name="Sun H."/>
            <person name="Han J."/>
            <person name="Sharma A."/>
            <person name="Chiniquy J."/>
            <person name="Ngan C.Y."/>
            <person name="Lipzen A."/>
            <person name="Barry K."/>
            <person name="Grigoriev I.V."/>
            <person name="Gunde-Cimerman N."/>
        </authorList>
    </citation>
    <scope>NUCLEOTIDE SEQUENCE [LARGE SCALE GENOMIC DNA]</scope>
    <source>
        <strain evidence="2 3">CBS 147.97</strain>
    </source>
</reference>
<dbReference type="GeneID" id="25416186"/>
<proteinExistence type="predicted"/>
<dbReference type="RefSeq" id="XP_013431301.1">
    <property type="nucleotide sequence ID" value="XM_013575847.1"/>
</dbReference>
<dbReference type="AlphaFoldDB" id="A0A074WTF0"/>
<evidence type="ECO:0000256" key="1">
    <source>
        <dbReference type="SAM" id="MobiDB-lite"/>
    </source>
</evidence>
<dbReference type="HOGENOM" id="CLU_2003447_0_0_1"/>
<accession>A0A074WTF0</accession>
<evidence type="ECO:0000313" key="2">
    <source>
        <dbReference type="EMBL" id="KEQ76485.1"/>
    </source>
</evidence>
<keyword evidence="3" id="KW-1185">Reference proteome</keyword>
<feature type="compositionally biased region" description="Polar residues" evidence="1">
    <location>
        <begin position="15"/>
        <end position="25"/>
    </location>
</feature>
<feature type="compositionally biased region" description="Low complexity" evidence="1">
    <location>
        <begin position="38"/>
        <end position="51"/>
    </location>
</feature>
<evidence type="ECO:0000313" key="3">
    <source>
        <dbReference type="Proteomes" id="UP000027730"/>
    </source>
</evidence>
<dbReference type="EMBL" id="KL584703">
    <property type="protein sequence ID" value="KEQ76485.1"/>
    <property type="molecule type" value="Genomic_DNA"/>
</dbReference>
<protein>
    <submittedName>
        <fullName evidence="2">Uncharacterized protein</fullName>
    </submittedName>
</protein>
<gene>
    <name evidence="2" type="ORF">M436DRAFT_78238</name>
</gene>
<sequence>MSTIRTIPCEPITTMDPTRPSTPSMSLDHHSNTPSPPSAASTPTTVATLTPNGRHRAVPLPVASHQRRYSNNSAFVMHEYPRRPPSPHTPSNSEFEVTRPHEWPEVKRSWWKKIWSWIRGWGFR</sequence>
<name>A0A074WTF0_9PEZI</name>